<dbReference type="Proteomes" id="UP000466442">
    <property type="component" value="Unassembled WGS sequence"/>
</dbReference>
<evidence type="ECO:0000313" key="2">
    <source>
        <dbReference type="Proteomes" id="UP000466442"/>
    </source>
</evidence>
<dbReference type="SUPFAM" id="SSF52058">
    <property type="entry name" value="L domain-like"/>
    <property type="match status" value="1"/>
</dbReference>
<proteinExistence type="predicted"/>
<dbReference type="AlphaFoldDB" id="A0A8S9X8X3"/>
<comment type="caution">
    <text evidence="1">The sequence shown here is derived from an EMBL/GenBank/DDBJ whole genome shotgun (WGS) entry which is preliminary data.</text>
</comment>
<organism evidence="1 2">
    <name type="scientific">Apolygus lucorum</name>
    <name type="common">Small green plant bug</name>
    <name type="synonym">Lygocoris lucorum</name>
    <dbReference type="NCBI Taxonomy" id="248454"/>
    <lineage>
        <taxon>Eukaryota</taxon>
        <taxon>Metazoa</taxon>
        <taxon>Ecdysozoa</taxon>
        <taxon>Arthropoda</taxon>
        <taxon>Hexapoda</taxon>
        <taxon>Insecta</taxon>
        <taxon>Pterygota</taxon>
        <taxon>Neoptera</taxon>
        <taxon>Paraneoptera</taxon>
        <taxon>Hemiptera</taxon>
        <taxon>Heteroptera</taxon>
        <taxon>Panheteroptera</taxon>
        <taxon>Cimicomorpha</taxon>
        <taxon>Miridae</taxon>
        <taxon>Mirini</taxon>
        <taxon>Apolygus</taxon>
    </lineage>
</organism>
<dbReference type="OrthoDB" id="10022853at2759"/>
<keyword evidence="2" id="KW-1185">Reference proteome</keyword>
<dbReference type="EMBL" id="WIXP02000010">
    <property type="protein sequence ID" value="KAF6204516.1"/>
    <property type="molecule type" value="Genomic_DNA"/>
</dbReference>
<evidence type="ECO:0008006" key="3">
    <source>
        <dbReference type="Google" id="ProtNLM"/>
    </source>
</evidence>
<dbReference type="Gene3D" id="3.80.10.10">
    <property type="entry name" value="Ribonuclease Inhibitor"/>
    <property type="match status" value="1"/>
</dbReference>
<protein>
    <recommendedName>
        <fullName evidence="3">LRRCT domain-containing protein</fullName>
    </recommendedName>
</protein>
<accession>A0A8S9X8X3</accession>
<evidence type="ECO:0000313" key="1">
    <source>
        <dbReference type="EMBL" id="KAF6204516.1"/>
    </source>
</evidence>
<sequence>MSIVNRGLDMRCGLLLAGNPLSCDCSLVWIGHWLRRWVRESLVIHTADHESGHRLLRAVREATCRDRAGRAVPLFDLHPEHLSCHASALSSAPRSLPWPLMFLPIVLAVR</sequence>
<gene>
    <name evidence="1" type="ORF">GE061_002858</name>
</gene>
<dbReference type="InterPro" id="IPR032675">
    <property type="entry name" value="LRR_dom_sf"/>
</dbReference>
<reference evidence="1" key="1">
    <citation type="journal article" date="2021" name="Mol. Ecol. Resour.">
        <title>Apolygus lucorum genome provides insights into omnivorousness and mesophyll feeding.</title>
        <authorList>
            <person name="Liu Y."/>
            <person name="Liu H."/>
            <person name="Wang H."/>
            <person name="Huang T."/>
            <person name="Liu B."/>
            <person name="Yang B."/>
            <person name="Yin L."/>
            <person name="Li B."/>
            <person name="Zhang Y."/>
            <person name="Zhang S."/>
            <person name="Jiang F."/>
            <person name="Zhang X."/>
            <person name="Ren Y."/>
            <person name="Wang B."/>
            <person name="Wang S."/>
            <person name="Lu Y."/>
            <person name="Wu K."/>
            <person name="Fan W."/>
            <person name="Wang G."/>
        </authorList>
    </citation>
    <scope>NUCLEOTIDE SEQUENCE</scope>
    <source>
        <strain evidence="1">12Hb</strain>
    </source>
</reference>
<name>A0A8S9X8X3_APOLU</name>